<reference evidence="1 2" key="1">
    <citation type="journal article" date="2018" name="Nat. Ecol. Evol.">
        <title>Genomic signatures of mitonuclear coevolution across populations of Tigriopus californicus.</title>
        <authorList>
            <person name="Barreto F.S."/>
            <person name="Watson E.T."/>
            <person name="Lima T.G."/>
            <person name="Willett C.S."/>
            <person name="Edmands S."/>
            <person name="Li W."/>
            <person name="Burton R.S."/>
        </authorList>
    </citation>
    <scope>NUCLEOTIDE SEQUENCE [LARGE SCALE GENOMIC DNA]</scope>
    <source>
        <strain evidence="1 2">San Diego</strain>
    </source>
</reference>
<sequence length="313" mass="35093">MDHPKALQDQISALMAGKLQAAYRMITERRKAESRFKDECQIVNNIHDKSLIMDKFDVWSFQEDGMFSANAFSSLNISLGHSRQDYSICLWIAVNYLRGSDSVFLSLGLEESIKALVGTYPGGQAPVEDYQKGTRAKGWYLHQRGQENRMPILISKIFEGLGGRSHQKALCRGCPSDCGWDGREGYPRWAVQMLKTINTKVVLEVKHVKEVTPIPKGGLLSDLDGSHDVAFLGPMARAITLKKMSPNSEMNGIPLQYMPSKGTRDRLNRLKKLEIQQSQSEKKSWSFGVPSDKSRVLEDGLLSAVEMSIQSPR</sequence>
<evidence type="ECO:0000313" key="2">
    <source>
        <dbReference type="Proteomes" id="UP000318571"/>
    </source>
</evidence>
<proteinExistence type="predicted"/>
<organism evidence="1 2">
    <name type="scientific">Tigriopus californicus</name>
    <name type="common">Marine copepod</name>
    <dbReference type="NCBI Taxonomy" id="6832"/>
    <lineage>
        <taxon>Eukaryota</taxon>
        <taxon>Metazoa</taxon>
        <taxon>Ecdysozoa</taxon>
        <taxon>Arthropoda</taxon>
        <taxon>Crustacea</taxon>
        <taxon>Multicrustacea</taxon>
        <taxon>Hexanauplia</taxon>
        <taxon>Copepoda</taxon>
        <taxon>Harpacticoida</taxon>
        <taxon>Harpacticidae</taxon>
        <taxon>Tigriopus</taxon>
    </lineage>
</organism>
<name>A0A553PBR1_TIGCA</name>
<keyword evidence="2" id="KW-1185">Reference proteome</keyword>
<comment type="caution">
    <text evidence="1">The sequence shown here is derived from an EMBL/GenBank/DDBJ whole genome shotgun (WGS) entry which is preliminary data.</text>
</comment>
<dbReference type="STRING" id="6832.A0A553PBR1"/>
<dbReference type="Proteomes" id="UP000318571">
    <property type="component" value="Chromosome 2"/>
</dbReference>
<gene>
    <name evidence="1" type="ORF">TCAL_16856</name>
</gene>
<evidence type="ECO:0000313" key="1">
    <source>
        <dbReference type="EMBL" id="TRY75122.1"/>
    </source>
</evidence>
<dbReference type="AlphaFoldDB" id="A0A553PBR1"/>
<protein>
    <submittedName>
        <fullName evidence="1">Uncharacterized protein</fullName>
    </submittedName>
</protein>
<dbReference type="EMBL" id="VCGU01000005">
    <property type="protein sequence ID" value="TRY75122.1"/>
    <property type="molecule type" value="Genomic_DNA"/>
</dbReference>
<accession>A0A553PBR1</accession>